<reference evidence="3" key="1">
    <citation type="journal article" date="2019" name="Int. J. Syst. Evol. Microbiol.">
        <title>The Global Catalogue of Microorganisms (GCM) 10K type strain sequencing project: providing services to taxonomists for standard genome sequencing and annotation.</title>
        <authorList>
            <consortium name="The Broad Institute Genomics Platform"/>
            <consortium name="The Broad Institute Genome Sequencing Center for Infectious Disease"/>
            <person name="Wu L."/>
            <person name="Ma J."/>
        </authorList>
    </citation>
    <scope>NUCLEOTIDE SEQUENCE [LARGE SCALE GENOMIC DNA]</scope>
    <source>
        <strain evidence="3">CGMCC 4.1469</strain>
    </source>
</reference>
<dbReference type="Proteomes" id="UP001596067">
    <property type="component" value="Unassembled WGS sequence"/>
</dbReference>
<keyword evidence="1" id="KW-0472">Membrane</keyword>
<accession>A0ABW1EVN9</accession>
<feature type="transmembrane region" description="Helical" evidence="1">
    <location>
        <begin position="118"/>
        <end position="138"/>
    </location>
</feature>
<dbReference type="RefSeq" id="WP_313763154.1">
    <property type="nucleotide sequence ID" value="NZ_BAAAVH010000107.1"/>
</dbReference>
<evidence type="ECO:0000256" key="1">
    <source>
        <dbReference type="SAM" id="Phobius"/>
    </source>
</evidence>
<feature type="transmembrane region" description="Helical" evidence="1">
    <location>
        <begin position="94"/>
        <end position="111"/>
    </location>
</feature>
<keyword evidence="1" id="KW-1133">Transmembrane helix</keyword>
<dbReference type="EMBL" id="JBHSOD010000012">
    <property type="protein sequence ID" value="MFC5885885.1"/>
    <property type="molecule type" value="Genomic_DNA"/>
</dbReference>
<organism evidence="2 3">
    <name type="scientific">Kitasatospora aburaviensis</name>
    <dbReference type="NCBI Taxonomy" id="67265"/>
    <lineage>
        <taxon>Bacteria</taxon>
        <taxon>Bacillati</taxon>
        <taxon>Actinomycetota</taxon>
        <taxon>Actinomycetes</taxon>
        <taxon>Kitasatosporales</taxon>
        <taxon>Streptomycetaceae</taxon>
        <taxon>Kitasatospora</taxon>
    </lineage>
</organism>
<keyword evidence="1" id="KW-0812">Transmembrane</keyword>
<comment type="caution">
    <text evidence="2">The sequence shown here is derived from an EMBL/GenBank/DDBJ whole genome shotgun (WGS) entry which is preliminary data.</text>
</comment>
<evidence type="ECO:0000313" key="3">
    <source>
        <dbReference type="Proteomes" id="UP001596067"/>
    </source>
</evidence>
<gene>
    <name evidence="2" type="ORF">ACFP0N_12985</name>
</gene>
<feature type="transmembrane region" description="Helical" evidence="1">
    <location>
        <begin position="38"/>
        <end position="57"/>
    </location>
</feature>
<feature type="transmembrane region" description="Helical" evidence="1">
    <location>
        <begin position="12"/>
        <end position="31"/>
    </location>
</feature>
<evidence type="ECO:0000313" key="2">
    <source>
        <dbReference type="EMBL" id="MFC5885885.1"/>
    </source>
</evidence>
<name>A0ABW1EVN9_9ACTN</name>
<evidence type="ECO:0008006" key="4">
    <source>
        <dbReference type="Google" id="ProtNLM"/>
    </source>
</evidence>
<protein>
    <recommendedName>
        <fullName evidence="4">VanZ-like domain-containing protein</fullName>
    </recommendedName>
</protein>
<proteinExistence type="predicted"/>
<keyword evidence="3" id="KW-1185">Reference proteome</keyword>
<sequence length="187" mass="19304">MIKAVLGTMPMFWPGLLCSLVPAALLNRVVGRWLRAHWAVAFVLLLALGGLVTLTLLPDAWGPFWAYSGRAARHCDLTGFGLRPLRAFTTVNPTSLDVALFVPIGLAAALAGTRARAAAVLLGATALPFAVEAVQYALPGIGHACTAQDVLDSLLGLALGAAAGLLAGPVARAGVRSLRAGEFPPHP</sequence>
<feature type="transmembrane region" description="Helical" evidence="1">
    <location>
        <begin position="150"/>
        <end position="171"/>
    </location>
</feature>